<protein>
    <submittedName>
        <fullName evidence="2">Uncharacterized protein</fullName>
    </submittedName>
</protein>
<reference evidence="2 3" key="1">
    <citation type="submission" date="2019-06" db="EMBL/GenBank/DDBJ databases">
        <title>Sequencing the genomes of 1000 actinobacteria strains.</title>
        <authorList>
            <person name="Klenk H.-P."/>
        </authorList>
    </citation>
    <scope>NUCLEOTIDE SEQUENCE [LARGE SCALE GENOMIC DNA]</scope>
    <source>
        <strain evidence="2 3">DSM 102200</strain>
    </source>
</reference>
<dbReference type="EMBL" id="VFOZ01000001">
    <property type="protein sequence ID" value="TQM00060.1"/>
    <property type="molecule type" value="Genomic_DNA"/>
</dbReference>
<feature type="transmembrane region" description="Helical" evidence="1">
    <location>
        <begin position="16"/>
        <end position="38"/>
    </location>
</feature>
<gene>
    <name evidence="2" type="ORF">FB559_5765</name>
</gene>
<dbReference type="Proteomes" id="UP000316096">
    <property type="component" value="Unassembled WGS sequence"/>
</dbReference>
<dbReference type="RefSeq" id="WP_141959328.1">
    <property type="nucleotide sequence ID" value="NZ_VFOZ01000001.1"/>
</dbReference>
<comment type="caution">
    <text evidence="2">The sequence shown here is derived from an EMBL/GenBank/DDBJ whole genome shotgun (WGS) entry which is preliminary data.</text>
</comment>
<sequence length="114" mass="12025">MSVTDGPARRPGHSPVSTRLLVCLVVAFIAAGFGTLLLTGQNHHAEAKIVCERFVERRMTSENIHFSGEKVRDLSAAEHVVTGTARAAGLPPKSYTCTVSHAGSSWVLGGLTGI</sequence>
<evidence type="ECO:0000256" key="1">
    <source>
        <dbReference type="SAM" id="Phobius"/>
    </source>
</evidence>
<keyword evidence="1" id="KW-1133">Transmembrane helix</keyword>
<organism evidence="2 3">
    <name type="scientific">Actinoallomurus bryophytorum</name>
    <dbReference type="NCBI Taxonomy" id="1490222"/>
    <lineage>
        <taxon>Bacteria</taxon>
        <taxon>Bacillati</taxon>
        <taxon>Actinomycetota</taxon>
        <taxon>Actinomycetes</taxon>
        <taxon>Streptosporangiales</taxon>
        <taxon>Thermomonosporaceae</taxon>
        <taxon>Actinoallomurus</taxon>
    </lineage>
</organism>
<dbReference type="AlphaFoldDB" id="A0A543CSH6"/>
<keyword evidence="1" id="KW-0472">Membrane</keyword>
<accession>A0A543CSH6</accession>
<evidence type="ECO:0000313" key="3">
    <source>
        <dbReference type="Proteomes" id="UP000316096"/>
    </source>
</evidence>
<proteinExistence type="predicted"/>
<keyword evidence="3" id="KW-1185">Reference proteome</keyword>
<evidence type="ECO:0000313" key="2">
    <source>
        <dbReference type="EMBL" id="TQM00060.1"/>
    </source>
</evidence>
<name>A0A543CSH6_9ACTN</name>
<keyword evidence="1" id="KW-0812">Transmembrane</keyword>